<evidence type="ECO:0000256" key="2">
    <source>
        <dbReference type="ARBA" id="ARBA00007362"/>
    </source>
</evidence>
<evidence type="ECO:0000259" key="7">
    <source>
        <dbReference type="Pfam" id="PF00892"/>
    </source>
</evidence>
<protein>
    <submittedName>
        <fullName evidence="8">DMT family transporter</fullName>
    </submittedName>
</protein>
<keyword evidence="4 6" id="KW-1133">Transmembrane helix</keyword>
<feature type="transmembrane region" description="Helical" evidence="6">
    <location>
        <begin position="33"/>
        <end position="52"/>
    </location>
</feature>
<comment type="similarity">
    <text evidence="2">Belongs to the EamA transporter family.</text>
</comment>
<organism evidence="8 9">
    <name type="scientific">Mangrovibacillus cuniculi</name>
    <dbReference type="NCBI Taxonomy" id="2593652"/>
    <lineage>
        <taxon>Bacteria</taxon>
        <taxon>Bacillati</taxon>
        <taxon>Bacillota</taxon>
        <taxon>Bacilli</taxon>
        <taxon>Bacillales</taxon>
        <taxon>Bacillaceae</taxon>
        <taxon>Mangrovibacillus</taxon>
    </lineage>
</organism>
<feature type="transmembrane region" description="Helical" evidence="6">
    <location>
        <begin position="242"/>
        <end position="262"/>
    </location>
</feature>
<feature type="transmembrane region" description="Helical" evidence="6">
    <location>
        <begin position="91"/>
        <end position="116"/>
    </location>
</feature>
<evidence type="ECO:0000313" key="9">
    <source>
        <dbReference type="Proteomes" id="UP000593626"/>
    </source>
</evidence>
<dbReference type="PANTHER" id="PTHR32322">
    <property type="entry name" value="INNER MEMBRANE TRANSPORTER"/>
    <property type="match status" value="1"/>
</dbReference>
<name>A0A7S8CDW1_9BACI</name>
<dbReference type="RefSeq" id="WP_239672800.1">
    <property type="nucleotide sequence ID" value="NZ_CP049742.1"/>
</dbReference>
<dbReference type="InterPro" id="IPR000620">
    <property type="entry name" value="EamA_dom"/>
</dbReference>
<feature type="transmembrane region" description="Helical" evidence="6">
    <location>
        <begin position="213"/>
        <end position="235"/>
    </location>
</feature>
<dbReference type="Proteomes" id="UP000593626">
    <property type="component" value="Chromosome"/>
</dbReference>
<dbReference type="KEGG" id="mcui:G8O30_14860"/>
<evidence type="ECO:0000256" key="1">
    <source>
        <dbReference type="ARBA" id="ARBA00004127"/>
    </source>
</evidence>
<accession>A0A7S8CDW1</accession>
<keyword evidence="3 6" id="KW-0812">Transmembrane</keyword>
<feature type="transmembrane region" description="Helical" evidence="6">
    <location>
        <begin position="149"/>
        <end position="169"/>
    </location>
</feature>
<dbReference type="Pfam" id="PF00892">
    <property type="entry name" value="EamA"/>
    <property type="match status" value="2"/>
</dbReference>
<feature type="domain" description="EamA" evidence="7">
    <location>
        <begin position="8"/>
        <end position="138"/>
    </location>
</feature>
<dbReference type="AlphaFoldDB" id="A0A7S8CDW1"/>
<proteinExistence type="inferred from homology"/>
<dbReference type="GO" id="GO:0016020">
    <property type="term" value="C:membrane"/>
    <property type="evidence" value="ECO:0007669"/>
    <property type="project" value="UniProtKB-SubCell"/>
</dbReference>
<feature type="domain" description="EamA" evidence="7">
    <location>
        <begin position="151"/>
        <end position="284"/>
    </location>
</feature>
<dbReference type="InterPro" id="IPR050638">
    <property type="entry name" value="AA-Vitamin_Transporters"/>
</dbReference>
<dbReference type="EMBL" id="CP049742">
    <property type="protein sequence ID" value="QPC48117.1"/>
    <property type="molecule type" value="Genomic_DNA"/>
</dbReference>
<feature type="transmembrane region" description="Helical" evidence="6">
    <location>
        <begin position="68"/>
        <end position="85"/>
    </location>
</feature>
<evidence type="ECO:0000313" key="8">
    <source>
        <dbReference type="EMBL" id="QPC48117.1"/>
    </source>
</evidence>
<gene>
    <name evidence="8" type="ORF">G8O30_14860</name>
</gene>
<sequence length="303" mass="33532">MNKSLQYTLLAVGVLALSTSAIFVMLATAPAPIIAFYRMLFSSVLLLPFILIKKSAKAQIKSFTKQQWMFSFWAGVLLASHYVLWFESLRFTSIASSTILVTLQSIFSFIGAYWLFKERIQNAALLAGVIAIAGSFIVGWGDFQIGGTALFGDALALLGAMTIAFYFLVSQSIRKAVDVIPYTFVVYTISSFVLLVYNVVLSNPFTGFPVKDWFWFACLAVIPTILGQLVFVWLVKWVSASTISMSILGEPIGTIILAYWIFQEHVTLYQVVGSGVILGGIYMYLVITEKKSTPLTEEAYTSL</sequence>
<dbReference type="SUPFAM" id="SSF103481">
    <property type="entry name" value="Multidrug resistance efflux transporter EmrE"/>
    <property type="match status" value="2"/>
</dbReference>
<dbReference type="InterPro" id="IPR037185">
    <property type="entry name" value="EmrE-like"/>
</dbReference>
<evidence type="ECO:0000256" key="4">
    <source>
        <dbReference type="ARBA" id="ARBA00022989"/>
    </source>
</evidence>
<evidence type="ECO:0000256" key="5">
    <source>
        <dbReference type="ARBA" id="ARBA00023136"/>
    </source>
</evidence>
<feature type="transmembrane region" description="Helical" evidence="6">
    <location>
        <begin position="7"/>
        <end position="27"/>
    </location>
</feature>
<comment type="subcellular location">
    <subcellularLocation>
        <location evidence="1">Endomembrane system</location>
        <topology evidence="1">Multi-pass membrane protein</topology>
    </subcellularLocation>
</comment>
<evidence type="ECO:0000256" key="6">
    <source>
        <dbReference type="SAM" id="Phobius"/>
    </source>
</evidence>
<keyword evidence="5 6" id="KW-0472">Membrane</keyword>
<reference evidence="8 9" key="1">
    <citation type="submission" date="2019-07" db="EMBL/GenBank/DDBJ databases">
        <title>Genome sequence of 2 isolates from Red Sea Mangroves.</title>
        <authorList>
            <person name="Sefrji F."/>
            <person name="Michoud G."/>
            <person name="Merlino G."/>
            <person name="Daffonchio D."/>
        </authorList>
    </citation>
    <scope>NUCLEOTIDE SEQUENCE [LARGE SCALE GENOMIC DNA]</scope>
    <source>
        <strain evidence="8 9">R1DC41</strain>
    </source>
</reference>
<feature type="transmembrane region" description="Helical" evidence="6">
    <location>
        <begin position="181"/>
        <end position="201"/>
    </location>
</feature>
<feature type="transmembrane region" description="Helical" evidence="6">
    <location>
        <begin position="123"/>
        <end position="143"/>
    </location>
</feature>
<evidence type="ECO:0000256" key="3">
    <source>
        <dbReference type="ARBA" id="ARBA00022692"/>
    </source>
</evidence>
<feature type="transmembrane region" description="Helical" evidence="6">
    <location>
        <begin position="268"/>
        <end position="287"/>
    </location>
</feature>
<dbReference type="PANTHER" id="PTHR32322:SF2">
    <property type="entry name" value="EAMA DOMAIN-CONTAINING PROTEIN"/>
    <property type="match status" value="1"/>
</dbReference>
<keyword evidence="9" id="KW-1185">Reference proteome</keyword>